<dbReference type="InterPro" id="IPR000150">
    <property type="entry name" value="Cof"/>
</dbReference>
<reference evidence="2" key="1">
    <citation type="submission" date="2016-10" db="EMBL/GenBank/DDBJ databases">
        <authorList>
            <person name="Varghese N."/>
            <person name="Submissions S."/>
        </authorList>
    </citation>
    <scope>NUCLEOTIDE SEQUENCE [LARGE SCALE GENOMIC DNA]</scope>
    <source>
        <strain evidence="2">M83</strain>
    </source>
</reference>
<dbReference type="SUPFAM" id="SSF56784">
    <property type="entry name" value="HAD-like"/>
    <property type="match status" value="1"/>
</dbReference>
<dbReference type="OrthoDB" id="9810101at2"/>
<gene>
    <name evidence="1" type="ORF">SAMN05216544_0717</name>
</gene>
<dbReference type="Gene3D" id="3.40.50.1000">
    <property type="entry name" value="HAD superfamily/HAD-like"/>
    <property type="match status" value="1"/>
</dbReference>
<dbReference type="InterPro" id="IPR036412">
    <property type="entry name" value="HAD-like_sf"/>
</dbReference>
<name>A0A1G9UD79_9FIRM</name>
<dbReference type="PANTHER" id="PTHR10000">
    <property type="entry name" value="PHOSPHOSERINE PHOSPHATASE"/>
    <property type="match status" value="1"/>
</dbReference>
<organism evidence="1 2">
    <name type="scientific">Lachnospira pectinoschiza</name>
    <dbReference type="NCBI Taxonomy" id="28052"/>
    <lineage>
        <taxon>Bacteria</taxon>
        <taxon>Bacillati</taxon>
        <taxon>Bacillota</taxon>
        <taxon>Clostridia</taxon>
        <taxon>Lachnospirales</taxon>
        <taxon>Lachnospiraceae</taxon>
        <taxon>Lachnospira</taxon>
    </lineage>
</organism>
<evidence type="ECO:0000313" key="1">
    <source>
        <dbReference type="EMBL" id="SDM57911.1"/>
    </source>
</evidence>
<dbReference type="AlphaFoldDB" id="A0A1G9UD79"/>
<accession>A0A1G9UD79</accession>
<dbReference type="GO" id="GO:0016791">
    <property type="term" value="F:phosphatase activity"/>
    <property type="evidence" value="ECO:0007669"/>
    <property type="project" value="TreeGrafter"/>
</dbReference>
<dbReference type="NCBIfam" id="TIGR01484">
    <property type="entry name" value="HAD-SF-IIB"/>
    <property type="match status" value="1"/>
</dbReference>
<dbReference type="Proteomes" id="UP000187651">
    <property type="component" value="Unassembled WGS sequence"/>
</dbReference>
<dbReference type="Pfam" id="PF08282">
    <property type="entry name" value="Hydrolase_3"/>
    <property type="match status" value="1"/>
</dbReference>
<evidence type="ECO:0000313" key="2">
    <source>
        <dbReference type="Proteomes" id="UP000187651"/>
    </source>
</evidence>
<keyword evidence="2" id="KW-1185">Reference proteome</keyword>
<dbReference type="SFLD" id="SFLDG01140">
    <property type="entry name" value="C2.B:_Phosphomannomutase_and_P"/>
    <property type="match status" value="1"/>
</dbReference>
<dbReference type="GO" id="GO:0000287">
    <property type="term" value="F:magnesium ion binding"/>
    <property type="evidence" value="ECO:0007669"/>
    <property type="project" value="TreeGrafter"/>
</dbReference>
<dbReference type="InterPro" id="IPR006379">
    <property type="entry name" value="HAD-SF_hydro_IIB"/>
</dbReference>
<dbReference type="InterPro" id="IPR023214">
    <property type="entry name" value="HAD_sf"/>
</dbReference>
<dbReference type="Gene3D" id="3.30.1240.10">
    <property type="match status" value="1"/>
</dbReference>
<protein>
    <submittedName>
        <fullName evidence="1">Cof subfamily of IIB subfamily of haloacid dehalogenase superfamily/HAD-superfamily hydrolase, subfamily IIB</fullName>
    </submittedName>
</protein>
<dbReference type="GO" id="GO:0005829">
    <property type="term" value="C:cytosol"/>
    <property type="evidence" value="ECO:0007669"/>
    <property type="project" value="TreeGrafter"/>
</dbReference>
<proteinExistence type="predicted"/>
<sequence>MEKKVIFLDIDGTLRGFDGVIPESTKEAIRLARANGHETVVCSGRSLYQIDKSILDLGFDGIIGGAGAFVIHKGEELYHHYMTKEQKEKLFGYLDDNDIIYTVQTDKESVVPAAIEEDMINYYKELESIGIPLKNVAGKLKIEEDIVANPKVEKLVFHRSSKSLKEIGAYLGDEFTLVGLSFTPDGVNVGVAGEIGIGGITKASGIEAYLKAAGVTRQNSIAFGDGYNDLEMIEYVNCGVCMGNGVLQLKEIADMVTDDIDKDGLYKGFKELGLI</sequence>
<dbReference type="EMBL" id="FNHZ01000001">
    <property type="protein sequence ID" value="SDM57911.1"/>
    <property type="molecule type" value="Genomic_DNA"/>
</dbReference>
<dbReference type="PANTHER" id="PTHR10000:SF25">
    <property type="entry name" value="PHOSPHATASE YKRA-RELATED"/>
    <property type="match status" value="1"/>
</dbReference>
<dbReference type="NCBIfam" id="TIGR00099">
    <property type="entry name" value="Cof-subfamily"/>
    <property type="match status" value="1"/>
</dbReference>
<dbReference type="PROSITE" id="PS01229">
    <property type="entry name" value="COF_2"/>
    <property type="match status" value="1"/>
</dbReference>
<keyword evidence="1" id="KW-0378">Hydrolase</keyword>
<dbReference type="SFLD" id="SFLDS00003">
    <property type="entry name" value="Haloacid_Dehalogenase"/>
    <property type="match status" value="1"/>
</dbReference>
<dbReference type="RefSeq" id="WP_074520943.1">
    <property type="nucleotide sequence ID" value="NZ_FNHZ01000001.1"/>
</dbReference>